<evidence type="ECO:0000256" key="1">
    <source>
        <dbReference type="SAM" id="MobiDB-lite"/>
    </source>
</evidence>
<reference evidence="4" key="1">
    <citation type="journal article" date="2019" name="Int. J. Syst. Evol. Microbiol.">
        <title>The Global Catalogue of Microorganisms (GCM) 10K type strain sequencing project: providing services to taxonomists for standard genome sequencing and annotation.</title>
        <authorList>
            <consortium name="The Broad Institute Genomics Platform"/>
            <consortium name="The Broad Institute Genome Sequencing Center for Infectious Disease"/>
            <person name="Wu L."/>
            <person name="Ma J."/>
        </authorList>
    </citation>
    <scope>NUCLEOTIDE SEQUENCE [LARGE SCALE GENOMIC DNA]</scope>
    <source>
        <strain evidence="4">WLHS5</strain>
    </source>
</reference>
<sequence>MKRKALVAGVAVLGSVAAACGGTPEESPAPPPQGGAETSAGEPSSARSAPAKSIDVADKCSIVSEQQWRQLGAVLPPRERVSNGNPGCQYQASEAGTTGWGVFVAAADDGTYSDQLAMNEEPTATADIDGYPTAIFKESSGCIIYSDVADQGYLLVNILQTSPDDPGVDLCQKGQDFAKAAIQNLPNA</sequence>
<feature type="signal peptide" evidence="2">
    <location>
        <begin position="1"/>
        <end position="19"/>
    </location>
</feature>
<protein>
    <submittedName>
        <fullName evidence="3">DUF3558 domain-containing protein</fullName>
    </submittedName>
</protein>
<name>A0ABW2LMX2_9PSEU</name>
<feature type="region of interest" description="Disordered" evidence="1">
    <location>
        <begin position="20"/>
        <end position="53"/>
    </location>
</feature>
<dbReference type="RefSeq" id="WP_380670999.1">
    <property type="nucleotide sequence ID" value="NZ_JBHTCJ010000011.1"/>
</dbReference>
<evidence type="ECO:0000313" key="3">
    <source>
        <dbReference type="EMBL" id="MFC7343773.1"/>
    </source>
</evidence>
<dbReference type="InterPro" id="IPR024520">
    <property type="entry name" value="DUF3558"/>
</dbReference>
<keyword evidence="2" id="KW-0732">Signal</keyword>
<dbReference type="Proteomes" id="UP001596504">
    <property type="component" value="Unassembled WGS sequence"/>
</dbReference>
<evidence type="ECO:0000256" key="2">
    <source>
        <dbReference type="SAM" id="SignalP"/>
    </source>
</evidence>
<evidence type="ECO:0000313" key="4">
    <source>
        <dbReference type="Proteomes" id="UP001596504"/>
    </source>
</evidence>
<proteinExistence type="predicted"/>
<keyword evidence="4" id="KW-1185">Reference proteome</keyword>
<comment type="caution">
    <text evidence="3">The sequence shown here is derived from an EMBL/GenBank/DDBJ whole genome shotgun (WGS) entry which is preliminary data.</text>
</comment>
<accession>A0ABW2LMX2</accession>
<gene>
    <name evidence="3" type="ORF">ACFQRI_20400</name>
</gene>
<dbReference type="Pfam" id="PF12079">
    <property type="entry name" value="DUF3558"/>
    <property type="match status" value="1"/>
</dbReference>
<feature type="chain" id="PRO_5046007514" evidence="2">
    <location>
        <begin position="20"/>
        <end position="188"/>
    </location>
</feature>
<dbReference type="PROSITE" id="PS51257">
    <property type="entry name" value="PROKAR_LIPOPROTEIN"/>
    <property type="match status" value="1"/>
</dbReference>
<dbReference type="EMBL" id="JBHTCJ010000011">
    <property type="protein sequence ID" value="MFC7343773.1"/>
    <property type="molecule type" value="Genomic_DNA"/>
</dbReference>
<organism evidence="3 4">
    <name type="scientific">Saccharopolyspora griseoalba</name>
    <dbReference type="NCBI Taxonomy" id="1431848"/>
    <lineage>
        <taxon>Bacteria</taxon>
        <taxon>Bacillati</taxon>
        <taxon>Actinomycetota</taxon>
        <taxon>Actinomycetes</taxon>
        <taxon>Pseudonocardiales</taxon>
        <taxon>Pseudonocardiaceae</taxon>
        <taxon>Saccharopolyspora</taxon>
    </lineage>
</organism>